<dbReference type="Gene3D" id="2.60.220.50">
    <property type="match status" value="1"/>
</dbReference>
<feature type="region of interest" description="Disordered" evidence="8">
    <location>
        <begin position="649"/>
        <end position="688"/>
    </location>
</feature>
<sequence>MPYLTCKNDTDTRGTLWTEILANTTRSYDCDNGSKGKLNDLTTNVNITTEEITVALEALTNVTTTHGTNAATALTDGEITAITSSLENVATLLNNSTKFDPVNISKHFMESASNLLDSSNQESWKAMKESNNNGAETMLKAVDSVGSAIKRSIQTGNRTSVTIVKTNVALEVKKTGEESIEFPAKSSSDNPADADKDWIHKSHSNLTLDKRAFKEDKTYITTAIMYRDMSDILPTQSNENTTGNGNQKEINGPVLSLSLDPAIGKLTPPIRITFGHFLTNLSEPACNYWQFGKDNQAGGWSTDGCFVNYSSAIQTVCECTHLTNFAVLMSPFVQADADSIPLRIVSIVGIAVSMFCLLLTSSLYICLWKYLKNDRAVILLNLCIALFFSYIVFLAGVDRTESKEFCSVVAALLHYIYLVVFCLMLAEGIDIAYTVLYVFATRSRARSLVIASWVIPAVIVGISLGATQTQGYGNTNFCWLSLSRGVIWAFVAPALLIISLNIICLVLVFRKMLRMKAMESKKTTEKIQTSLRSLCVLVPLMGVSWILGIFYINEDLYFMQYLFAICNGLQGLFIFLFHCALNKKRSSSKERSKSKDLKSFSSESRDIDASIDWSNWVLNGTPETDEGQKLRSPVGGGAFGHNHRPTVAFNPPAEYSPHTHDSRQSIKHRDSDKIEFDRGEDNNYDYIK</sequence>
<dbReference type="InterPro" id="IPR032471">
    <property type="entry name" value="AGRL2-4_GAIN_subdom_A"/>
</dbReference>
<feature type="compositionally biased region" description="Basic and acidic residues" evidence="8">
    <location>
        <begin position="657"/>
        <end position="688"/>
    </location>
</feature>
<feature type="transmembrane region" description="Helical" evidence="9">
    <location>
        <begin position="344"/>
        <end position="365"/>
    </location>
</feature>
<gene>
    <name evidence="12" type="ORF">MAR_016875</name>
</gene>
<dbReference type="Gene3D" id="1.20.1070.10">
    <property type="entry name" value="Rhodopsin 7-helix transmembrane proteins"/>
    <property type="match status" value="1"/>
</dbReference>
<dbReference type="PANTHER" id="PTHR12011">
    <property type="entry name" value="ADHESION G-PROTEIN COUPLED RECEPTOR"/>
    <property type="match status" value="1"/>
</dbReference>
<dbReference type="InterPro" id="IPR057244">
    <property type="entry name" value="GAIN_B"/>
</dbReference>
<evidence type="ECO:0000256" key="2">
    <source>
        <dbReference type="ARBA" id="ARBA00022475"/>
    </source>
</evidence>
<evidence type="ECO:0000256" key="9">
    <source>
        <dbReference type="SAM" id="Phobius"/>
    </source>
</evidence>
<evidence type="ECO:0000256" key="1">
    <source>
        <dbReference type="ARBA" id="ARBA00004651"/>
    </source>
</evidence>
<keyword evidence="2" id="KW-1003">Cell membrane</keyword>
<dbReference type="PROSITE" id="PS50221">
    <property type="entry name" value="GAIN_B"/>
    <property type="match status" value="1"/>
</dbReference>
<evidence type="ECO:0000256" key="7">
    <source>
        <dbReference type="ARBA" id="ARBA00023157"/>
    </source>
</evidence>
<evidence type="ECO:0000259" key="11">
    <source>
        <dbReference type="PROSITE" id="PS50261"/>
    </source>
</evidence>
<dbReference type="Gene3D" id="1.25.40.610">
    <property type="match status" value="1"/>
</dbReference>
<reference evidence="12" key="1">
    <citation type="submission" date="2022-11" db="EMBL/GenBank/DDBJ databases">
        <title>Centuries of genome instability and evolution in soft-shell clam transmissible cancer (bioRxiv).</title>
        <authorList>
            <person name="Hart S.F.M."/>
            <person name="Yonemitsu M.A."/>
            <person name="Giersch R.M."/>
            <person name="Beal B.F."/>
            <person name="Arriagada G."/>
            <person name="Davis B.W."/>
            <person name="Ostrander E.A."/>
            <person name="Goff S.P."/>
            <person name="Metzger M.J."/>
        </authorList>
    </citation>
    <scope>NUCLEOTIDE SEQUENCE</scope>
    <source>
        <strain evidence="12">MELC-2E11</strain>
        <tissue evidence="12">Siphon/mantle</tissue>
    </source>
</reference>
<evidence type="ECO:0000313" key="13">
    <source>
        <dbReference type="Proteomes" id="UP001164746"/>
    </source>
</evidence>
<evidence type="ECO:0000256" key="4">
    <source>
        <dbReference type="ARBA" id="ARBA00022737"/>
    </source>
</evidence>
<dbReference type="Pfam" id="PF01825">
    <property type="entry name" value="GPS"/>
    <property type="match status" value="1"/>
</dbReference>
<feature type="transmembrane region" description="Helical" evidence="9">
    <location>
        <begin position="415"/>
        <end position="440"/>
    </location>
</feature>
<dbReference type="InterPro" id="IPR017981">
    <property type="entry name" value="GPCR_2-like_7TM"/>
</dbReference>
<feature type="transmembrane region" description="Helical" evidence="9">
    <location>
        <begin position="486"/>
        <end position="509"/>
    </location>
</feature>
<evidence type="ECO:0000256" key="8">
    <source>
        <dbReference type="SAM" id="MobiDB-lite"/>
    </source>
</evidence>
<evidence type="ECO:0000313" key="12">
    <source>
        <dbReference type="EMBL" id="WAR06917.1"/>
    </source>
</evidence>
<dbReference type="Pfam" id="PF16489">
    <property type="entry name" value="GAIN"/>
    <property type="match status" value="1"/>
</dbReference>
<dbReference type="PROSITE" id="PS50261">
    <property type="entry name" value="G_PROTEIN_RECEP_F2_4"/>
    <property type="match status" value="1"/>
</dbReference>
<dbReference type="InterPro" id="IPR000203">
    <property type="entry name" value="GPS"/>
</dbReference>
<keyword evidence="7" id="KW-1015">Disulfide bond</keyword>
<feature type="transmembrane region" description="Helical" evidence="9">
    <location>
        <begin position="530"/>
        <end position="552"/>
    </location>
</feature>
<dbReference type="EMBL" id="CP111017">
    <property type="protein sequence ID" value="WAR06917.1"/>
    <property type="molecule type" value="Genomic_DNA"/>
</dbReference>
<dbReference type="SUPFAM" id="SSF81321">
    <property type="entry name" value="Family A G protein-coupled receptor-like"/>
    <property type="match status" value="1"/>
</dbReference>
<feature type="transmembrane region" description="Helical" evidence="9">
    <location>
        <begin position="558"/>
        <end position="581"/>
    </location>
</feature>
<dbReference type="CDD" id="cd15040">
    <property type="entry name" value="7tmB2_Adhesion"/>
    <property type="match status" value="1"/>
</dbReference>
<dbReference type="Proteomes" id="UP001164746">
    <property type="component" value="Chromosome 6"/>
</dbReference>
<dbReference type="InterPro" id="IPR008077">
    <property type="entry name" value="GPCR_2_brain_angio_inhib"/>
</dbReference>
<comment type="subcellular location">
    <subcellularLocation>
        <location evidence="1">Cell membrane</location>
        <topology evidence="1">Multi-pass membrane protein</topology>
    </subcellularLocation>
</comment>
<keyword evidence="5 9" id="KW-1133">Transmembrane helix</keyword>
<evidence type="ECO:0000256" key="5">
    <source>
        <dbReference type="ARBA" id="ARBA00022989"/>
    </source>
</evidence>
<feature type="transmembrane region" description="Helical" evidence="9">
    <location>
        <begin position="377"/>
        <end position="395"/>
    </location>
</feature>
<feature type="transmembrane region" description="Helical" evidence="9">
    <location>
        <begin position="447"/>
        <end position="466"/>
    </location>
</feature>
<dbReference type="SMART" id="SM00303">
    <property type="entry name" value="GPS"/>
    <property type="match status" value="1"/>
</dbReference>
<dbReference type="InterPro" id="IPR046338">
    <property type="entry name" value="GAIN_dom_sf"/>
</dbReference>
<dbReference type="PRINTS" id="PR01694">
    <property type="entry name" value="BAIPRECURSOR"/>
</dbReference>
<dbReference type="PANTHER" id="PTHR12011:SF347">
    <property type="entry name" value="FI21270P1-RELATED"/>
    <property type="match status" value="1"/>
</dbReference>
<keyword evidence="4" id="KW-0677">Repeat</keyword>
<organism evidence="12 13">
    <name type="scientific">Mya arenaria</name>
    <name type="common">Soft-shell clam</name>
    <dbReference type="NCBI Taxonomy" id="6604"/>
    <lineage>
        <taxon>Eukaryota</taxon>
        <taxon>Metazoa</taxon>
        <taxon>Spiralia</taxon>
        <taxon>Lophotrochozoa</taxon>
        <taxon>Mollusca</taxon>
        <taxon>Bivalvia</taxon>
        <taxon>Autobranchia</taxon>
        <taxon>Heteroconchia</taxon>
        <taxon>Euheterodonta</taxon>
        <taxon>Imparidentia</taxon>
        <taxon>Neoheterodontei</taxon>
        <taxon>Myida</taxon>
        <taxon>Myoidea</taxon>
        <taxon>Myidae</taxon>
        <taxon>Mya</taxon>
    </lineage>
</organism>
<dbReference type="InterPro" id="IPR000832">
    <property type="entry name" value="GPCR_2_secretin-like"/>
</dbReference>
<name>A0ABY7ED96_MYAAR</name>
<feature type="domain" description="G-protein coupled receptors family 2 profile 2" evidence="11">
    <location>
        <begin position="342"/>
        <end position="582"/>
    </location>
</feature>
<protein>
    <submittedName>
        <fullName evidence="12">AGRL3-like protein</fullName>
    </submittedName>
</protein>
<proteinExistence type="predicted"/>
<accession>A0ABY7ED96</accession>
<keyword evidence="3 9" id="KW-0812">Transmembrane</keyword>
<evidence type="ECO:0000256" key="6">
    <source>
        <dbReference type="ARBA" id="ARBA00023136"/>
    </source>
</evidence>
<keyword evidence="6 9" id="KW-0472">Membrane</keyword>
<dbReference type="Pfam" id="PF00002">
    <property type="entry name" value="7tm_2"/>
    <property type="match status" value="1"/>
</dbReference>
<evidence type="ECO:0000256" key="3">
    <source>
        <dbReference type="ARBA" id="ARBA00022692"/>
    </source>
</evidence>
<evidence type="ECO:0000259" key="10">
    <source>
        <dbReference type="PROSITE" id="PS50221"/>
    </source>
</evidence>
<keyword evidence="13" id="KW-1185">Reference proteome</keyword>
<dbReference type="PRINTS" id="PR00249">
    <property type="entry name" value="GPCRSECRETIN"/>
</dbReference>
<feature type="domain" description="GAIN-B" evidence="10">
    <location>
        <begin position="159"/>
        <end position="335"/>
    </location>
</feature>